<keyword evidence="3 5" id="KW-0378">Hydrolase</keyword>
<comment type="similarity">
    <text evidence="1 5">Belongs to the glycosyl hydrolase 43 family.</text>
</comment>
<dbReference type="PIRSF" id="PIRSF025414">
    <property type="entry name" value="Alpha-L-arabinofuranosidase"/>
    <property type="match status" value="1"/>
</dbReference>
<dbReference type="PANTHER" id="PTHR43817:SF1">
    <property type="entry name" value="HYDROLASE, FAMILY 43, PUTATIVE (AFU_ORTHOLOGUE AFUA_3G01660)-RELATED"/>
    <property type="match status" value="1"/>
</dbReference>
<dbReference type="InterPro" id="IPR023296">
    <property type="entry name" value="Glyco_hydro_beta-prop_sf"/>
</dbReference>
<keyword evidence="4 5" id="KW-0326">Glycosidase</keyword>
<dbReference type="AlphaFoldDB" id="A0A401LYD6"/>
<evidence type="ECO:0000256" key="2">
    <source>
        <dbReference type="ARBA" id="ARBA00022729"/>
    </source>
</evidence>
<dbReference type="CDD" id="cd18820">
    <property type="entry name" value="GH43_LbAraf43-like"/>
    <property type="match status" value="1"/>
</dbReference>
<evidence type="ECO:0000256" key="1">
    <source>
        <dbReference type="ARBA" id="ARBA00009865"/>
    </source>
</evidence>
<name>A0A401LYD6_9BACE</name>
<dbReference type="InterPro" id="IPR016828">
    <property type="entry name" value="Alpha-L-arabinofuranosidase"/>
</dbReference>
<reference evidence="7 8" key="1">
    <citation type="submission" date="2018-10" db="EMBL/GenBank/DDBJ databases">
        <title>Draft Genome Sequence of Bacteroides sp. KCTC 15687.</title>
        <authorList>
            <person name="Yu S.Y."/>
            <person name="Kim J.S."/>
            <person name="Oh B.S."/>
            <person name="Park S.H."/>
            <person name="Kang S.W."/>
            <person name="Park J.E."/>
            <person name="Choi S.H."/>
            <person name="Han K.I."/>
            <person name="Lee K.C."/>
            <person name="Eom M.K."/>
            <person name="Suh M.K."/>
            <person name="Lee D.H."/>
            <person name="Yoon H."/>
            <person name="Kim B."/>
            <person name="Yang S.J."/>
            <person name="Lee J.S."/>
            <person name="Lee J.H."/>
        </authorList>
    </citation>
    <scope>NUCLEOTIDE SEQUENCE [LARGE SCALE GENOMIC DNA]</scope>
    <source>
        <strain evidence="7 8">KCTC 15687</strain>
    </source>
</reference>
<sequence length="373" mass="42505">MNEVMKTMKTKLSFLLSLVLLVSCNPKNTGRQNDATGDTTYTNPLLVEGGSDASAIYHNGKYYYTHETESYIMLWETTDITDLVHAKSKKVWIPKDPMNSRHLWDPEIRLINGKWYIYFAADDGNTDNHQLYVIENDSPDPMEGEFQLKGPIVTNSGWNWGIHPATFEHKGNLYLLWSGWPSRRINTETQCIYIARMKDPWTLDSERVLISRPEYEWERQWVNPDGSRTAYPIYVNEAPQFFHSKDNKTLIVYYAASGCWSPFYCTGMLTADADSDLLNPASWKKSEVPVFQQEPKERVYGPGSFSFVPSPDSTEVYLLYHARSLPNSVTGEPESRNTRLQKIGWDANGMPDLGKPVPVGVPLTKPSGTPIKK</sequence>
<dbReference type="Gene3D" id="2.115.10.20">
    <property type="entry name" value="Glycosyl hydrolase domain, family 43"/>
    <property type="match status" value="1"/>
</dbReference>
<feature type="region of interest" description="Disordered" evidence="6">
    <location>
        <begin position="346"/>
        <end position="373"/>
    </location>
</feature>
<evidence type="ECO:0000256" key="6">
    <source>
        <dbReference type="SAM" id="MobiDB-lite"/>
    </source>
</evidence>
<dbReference type="GO" id="GO:0004553">
    <property type="term" value="F:hydrolase activity, hydrolyzing O-glycosyl compounds"/>
    <property type="evidence" value="ECO:0007669"/>
    <property type="project" value="InterPro"/>
</dbReference>
<proteinExistence type="inferred from homology"/>
<organism evidence="7 8">
    <name type="scientific">Bacteroides faecalis</name>
    <dbReference type="NCBI Taxonomy" id="2447885"/>
    <lineage>
        <taxon>Bacteria</taxon>
        <taxon>Pseudomonadati</taxon>
        <taxon>Bacteroidota</taxon>
        <taxon>Bacteroidia</taxon>
        <taxon>Bacteroidales</taxon>
        <taxon>Bacteroidaceae</taxon>
        <taxon>Bacteroides</taxon>
    </lineage>
</organism>
<comment type="caution">
    <text evidence="7">The sequence shown here is derived from an EMBL/GenBank/DDBJ whole genome shotgun (WGS) entry which is preliminary data.</text>
</comment>
<dbReference type="EMBL" id="BHWB01000012">
    <property type="protein sequence ID" value="GCB36497.1"/>
    <property type="molecule type" value="Genomic_DNA"/>
</dbReference>
<evidence type="ECO:0000256" key="5">
    <source>
        <dbReference type="RuleBase" id="RU361187"/>
    </source>
</evidence>
<dbReference type="InterPro" id="IPR006710">
    <property type="entry name" value="Glyco_hydro_43"/>
</dbReference>
<keyword evidence="8" id="KW-1185">Reference proteome</keyword>
<dbReference type="GO" id="GO:0005975">
    <property type="term" value="P:carbohydrate metabolic process"/>
    <property type="evidence" value="ECO:0007669"/>
    <property type="project" value="InterPro"/>
</dbReference>
<dbReference type="Pfam" id="PF04616">
    <property type="entry name" value="Glyco_hydro_43"/>
    <property type="match status" value="1"/>
</dbReference>
<evidence type="ECO:0000313" key="7">
    <source>
        <dbReference type="EMBL" id="GCB36497.1"/>
    </source>
</evidence>
<dbReference type="Proteomes" id="UP000288079">
    <property type="component" value="Unassembled WGS sequence"/>
</dbReference>
<evidence type="ECO:0000256" key="4">
    <source>
        <dbReference type="ARBA" id="ARBA00023295"/>
    </source>
</evidence>
<protein>
    <submittedName>
        <fullName evidence="7">Glycosyl hydrolase family 43</fullName>
    </submittedName>
</protein>
<dbReference type="PROSITE" id="PS51257">
    <property type="entry name" value="PROKAR_LIPOPROTEIN"/>
    <property type="match status" value="1"/>
</dbReference>
<keyword evidence="2" id="KW-0732">Signal</keyword>
<evidence type="ECO:0000256" key="3">
    <source>
        <dbReference type="ARBA" id="ARBA00022801"/>
    </source>
</evidence>
<accession>A0A401LYD6</accession>
<gene>
    <name evidence="7" type="ORF">KGMB02408_34420</name>
</gene>
<evidence type="ECO:0000313" key="8">
    <source>
        <dbReference type="Proteomes" id="UP000288079"/>
    </source>
</evidence>
<dbReference type="SUPFAM" id="SSF75005">
    <property type="entry name" value="Arabinanase/levansucrase/invertase"/>
    <property type="match status" value="1"/>
</dbReference>
<dbReference type="PANTHER" id="PTHR43817">
    <property type="entry name" value="GLYCOSYL HYDROLASE"/>
    <property type="match status" value="1"/>
</dbReference>